<protein>
    <submittedName>
        <fullName evidence="4">Alkaline phosphatase</fullName>
    </submittedName>
</protein>
<dbReference type="GO" id="GO:0003700">
    <property type="term" value="F:DNA-binding transcription factor activity"/>
    <property type="evidence" value="ECO:0007669"/>
    <property type="project" value="InterPro"/>
</dbReference>
<dbReference type="PANTHER" id="PTHR30363:SF51">
    <property type="entry name" value="HTH-TYPE TRANSCRIPTIONAL REPRESSOR GLCR"/>
    <property type="match status" value="1"/>
</dbReference>
<keyword evidence="1" id="KW-0805">Transcription regulation</keyword>
<evidence type="ECO:0000259" key="3">
    <source>
        <dbReference type="PROSITE" id="PS51000"/>
    </source>
</evidence>
<dbReference type="InterPro" id="IPR050313">
    <property type="entry name" value="Carb_Metab_HTH_regulators"/>
</dbReference>
<dbReference type="Gene3D" id="3.40.50.1360">
    <property type="match status" value="1"/>
</dbReference>
<comment type="caution">
    <text evidence="4">The sequence shown here is derived from an EMBL/GenBank/DDBJ whole genome shotgun (WGS) entry which is preliminary data.</text>
</comment>
<dbReference type="SUPFAM" id="SSF100950">
    <property type="entry name" value="NagB/RpiA/CoA transferase-like"/>
    <property type="match status" value="1"/>
</dbReference>
<evidence type="ECO:0000313" key="5">
    <source>
        <dbReference type="Proteomes" id="UP000286773"/>
    </source>
</evidence>
<dbReference type="EMBL" id="NGKC01000004">
    <property type="protein sequence ID" value="RSU12995.1"/>
    <property type="molecule type" value="Genomic_DNA"/>
</dbReference>
<dbReference type="InterPro" id="IPR036390">
    <property type="entry name" value="WH_DNA-bd_sf"/>
</dbReference>
<dbReference type="SMART" id="SM00420">
    <property type="entry name" value="HTH_DEOR"/>
    <property type="match status" value="1"/>
</dbReference>
<dbReference type="PANTHER" id="PTHR30363">
    <property type="entry name" value="HTH-TYPE TRANSCRIPTIONAL REGULATOR SRLR-RELATED"/>
    <property type="match status" value="1"/>
</dbReference>
<name>A0A430AY81_9ENTE</name>
<organism evidence="4 5">
    <name type="scientific">Vagococcus acidifermentans</name>
    <dbReference type="NCBI Taxonomy" id="564710"/>
    <lineage>
        <taxon>Bacteria</taxon>
        <taxon>Bacillati</taxon>
        <taxon>Bacillota</taxon>
        <taxon>Bacilli</taxon>
        <taxon>Lactobacillales</taxon>
        <taxon>Enterococcaceae</taxon>
        <taxon>Vagococcus</taxon>
    </lineage>
</organism>
<proteinExistence type="predicted"/>
<dbReference type="AlphaFoldDB" id="A0A430AY81"/>
<evidence type="ECO:0000256" key="1">
    <source>
        <dbReference type="ARBA" id="ARBA00023015"/>
    </source>
</evidence>
<dbReference type="PROSITE" id="PS51000">
    <property type="entry name" value="HTH_DEOR_2"/>
    <property type="match status" value="1"/>
</dbReference>
<dbReference type="SUPFAM" id="SSF46785">
    <property type="entry name" value="Winged helix' DNA-binding domain"/>
    <property type="match status" value="1"/>
</dbReference>
<dbReference type="Gene3D" id="1.10.10.10">
    <property type="entry name" value="Winged helix-like DNA-binding domain superfamily/Winged helix DNA-binding domain"/>
    <property type="match status" value="1"/>
</dbReference>
<accession>A0A430AY81</accession>
<evidence type="ECO:0000256" key="2">
    <source>
        <dbReference type="ARBA" id="ARBA00023163"/>
    </source>
</evidence>
<reference evidence="4 5" key="1">
    <citation type="submission" date="2017-05" db="EMBL/GenBank/DDBJ databases">
        <title>Vagococcus spp. assemblies.</title>
        <authorList>
            <person name="Gulvik C.A."/>
        </authorList>
    </citation>
    <scope>NUCLEOTIDE SEQUENCE [LARGE SCALE GENOMIC DNA]</scope>
    <source>
        <strain evidence="4 5">LMG 24798</strain>
    </source>
</reference>
<gene>
    <name evidence="4" type="ORF">CBF27_05240</name>
</gene>
<dbReference type="Pfam" id="PF00455">
    <property type="entry name" value="DeoRC"/>
    <property type="match status" value="1"/>
</dbReference>
<keyword evidence="2" id="KW-0804">Transcription</keyword>
<dbReference type="Proteomes" id="UP000286773">
    <property type="component" value="Unassembled WGS sequence"/>
</dbReference>
<evidence type="ECO:0000313" key="4">
    <source>
        <dbReference type="EMBL" id="RSU12995.1"/>
    </source>
</evidence>
<dbReference type="InterPro" id="IPR037171">
    <property type="entry name" value="NagB/RpiA_transferase-like"/>
</dbReference>
<dbReference type="InterPro" id="IPR036388">
    <property type="entry name" value="WH-like_DNA-bd_sf"/>
</dbReference>
<sequence>MILSTLKKEKSLSLKKIMSLTNVSRDTARRDIVTLTENNLVRRTYGGIAQLDSFKELDSFLTRSSHKSREKFLLAKEASKLIAEDDLVYLDVSTTVSLVPQNLPEHLNNLIVTNSIDIANQLLTYSNCHCRLLGGNLDKKKRCVVGTKPLRELDDYLIDLAVIGVVGIDEKGVYYAYEEDIEMKRKIRLQSKKIALLVDSTKIGEAHKFRVFNFDEIDAILVTAELPGSLLRRMKEHHVEIIQVAN</sequence>
<feature type="domain" description="HTH deoR-type" evidence="3">
    <location>
        <begin position="1"/>
        <end position="50"/>
    </location>
</feature>
<dbReference type="OrthoDB" id="9798651at2"/>
<keyword evidence="5" id="KW-1185">Reference proteome</keyword>
<dbReference type="InterPro" id="IPR014036">
    <property type="entry name" value="DeoR-like_C"/>
</dbReference>
<dbReference type="InterPro" id="IPR001034">
    <property type="entry name" value="DeoR_HTH"/>
</dbReference>
<dbReference type="SMART" id="SM01134">
    <property type="entry name" value="DeoRC"/>
    <property type="match status" value="1"/>
</dbReference>
<dbReference type="Pfam" id="PF08220">
    <property type="entry name" value="HTH_DeoR"/>
    <property type="match status" value="1"/>
</dbReference>